<evidence type="ECO:0000313" key="1">
    <source>
        <dbReference type="EMBL" id="GAA2050073.1"/>
    </source>
</evidence>
<dbReference type="RefSeq" id="WP_344669553.1">
    <property type="nucleotide sequence ID" value="NZ_BAAAQN010000048.1"/>
</dbReference>
<dbReference type="Proteomes" id="UP001500751">
    <property type="component" value="Unassembled WGS sequence"/>
</dbReference>
<dbReference type="EMBL" id="BAAAQN010000048">
    <property type="protein sequence ID" value="GAA2050073.1"/>
    <property type="molecule type" value="Genomic_DNA"/>
</dbReference>
<evidence type="ECO:0000313" key="2">
    <source>
        <dbReference type="Proteomes" id="UP001500751"/>
    </source>
</evidence>
<reference evidence="2" key="1">
    <citation type="journal article" date="2019" name="Int. J. Syst. Evol. Microbiol.">
        <title>The Global Catalogue of Microorganisms (GCM) 10K type strain sequencing project: providing services to taxonomists for standard genome sequencing and annotation.</title>
        <authorList>
            <consortium name="The Broad Institute Genomics Platform"/>
            <consortium name="The Broad Institute Genome Sequencing Center for Infectious Disease"/>
            <person name="Wu L."/>
            <person name="Ma J."/>
        </authorList>
    </citation>
    <scope>NUCLEOTIDE SEQUENCE [LARGE SCALE GENOMIC DNA]</scope>
    <source>
        <strain evidence="2">JCM 16014</strain>
    </source>
</reference>
<keyword evidence="2" id="KW-1185">Reference proteome</keyword>
<protein>
    <submittedName>
        <fullName evidence="1">Uncharacterized protein</fullName>
    </submittedName>
</protein>
<gene>
    <name evidence="1" type="ORF">GCM10009839_65400</name>
</gene>
<comment type="caution">
    <text evidence="1">The sequence shown here is derived from an EMBL/GenBank/DDBJ whole genome shotgun (WGS) entry which is preliminary data.</text>
</comment>
<proteinExistence type="predicted"/>
<name>A0ABP5GTE9_9ACTN</name>
<organism evidence="1 2">
    <name type="scientific">Catenulispora yoronensis</name>
    <dbReference type="NCBI Taxonomy" id="450799"/>
    <lineage>
        <taxon>Bacteria</taxon>
        <taxon>Bacillati</taxon>
        <taxon>Actinomycetota</taxon>
        <taxon>Actinomycetes</taxon>
        <taxon>Catenulisporales</taxon>
        <taxon>Catenulisporaceae</taxon>
        <taxon>Catenulispora</taxon>
    </lineage>
</organism>
<accession>A0ABP5GTE9</accession>
<sequence>MASTILLNGDRWWGRWGGLPRRGRTSRRTVPVGLGNPNLGNQLFVVQRGDIKVEDTL</sequence>